<feature type="transmembrane region" description="Helical" evidence="8">
    <location>
        <begin position="87"/>
        <end position="106"/>
    </location>
</feature>
<dbReference type="PROSITE" id="PS50850">
    <property type="entry name" value="MFS"/>
    <property type="match status" value="1"/>
</dbReference>
<comment type="subcellular location">
    <subcellularLocation>
        <location evidence="1">Membrane</location>
        <topology evidence="1">Multi-pass membrane protein</topology>
    </subcellularLocation>
</comment>
<feature type="domain" description="Major facilitator superfamily (MFS) profile" evidence="9">
    <location>
        <begin position="1"/>
        <end position="449"/>
    </location>
</feature>
<evidence type="ECO:0000256" key="2">
    <source>
        <dbReference type="ARBA" id="ARBA00022448"/>
    </source>
</evidence>
<dbReference type="GO" id="GO:0016020">
    <property type="term" value="C:membrane"/>
    <property type="evidence" value="ECO:0007669"/>
    <property type="project" value="UniProtKB-SubCell"/>
</dbReference>
<dbReference type="Pfam" id="PF07690">
    <property type="entry name" value="MFS_1"/>
    <property type="match status" value="2"/>
</dbReference>
<dbReference type="AlphaFoldDB" id="A0A395SWS9"/>
<dbReference type="Proteomes" id="UP000266234">
    <property type="component" value="Unassembled WGS sequence"/>
</dbReference>
<keyword evidence="4 8" id="KW-1133">Transmembrane helix</keyword>
<keyword evidence="5 8" id="KW-0472">Membrane</keyword>
<evidence type="ECO:0000313" key="11">
    <source>
        <dbReference type="Proteomes" id="UP000266234"/>
    </source>
</evidence>
<proteinExistence type="predicted"/>
<dbReference type="PANTHER" id="PTHR43791">
    <property type="entry name" value="PERMEASE-RELATED"/>
    <property type="match status" value="1"/>
</dbReference>
<dbReference type="InterPro" id="IPR036259">
    <property type="entry name" value="MFS_trans_sf"/>
</dbReference>
<evidence type="ECO:0000256" key="8">
    <source>
        <dbReference type="SAM" id="Phobius"/>
    </source>
</evidence>
<reference evidence="10 11" key="1">
    <citation type="journal article" date="2018" name="PLoS Pathog.">
        <title>Evolution of structural diversity of trichothecenes, a family of toxins produced by plant pathogenic and entomopathogenic fungi.</title>
        <authorList>
            <person name="Proctor R.H."/>
            <person name="McCormick S.P."/>
            <person name="Kim H.S."/>
            <person name="Cardoza R.E."/>
            <person name="Stanley A.M."/>
            <person name="Lindo L."/>
            <person name="Kelly A."/>
            <person name="Brown D.W."/>
            <person name="Lee T."/>
            <person name="Vaughan M.M."/>
            <person name="Alexander N.J."/>
            <person name="Busman M."/>
            <person name="Gutierrez S."/>
        </authorList>
    </citation>
    <scope>NUCLEOTIDE SEQUENCE [LARGE SCALE GENOMIC DNA]</scope>
    <source>
        <strain evidence="10 11">NRRL 20695</strain>
    </source>
</reference>
<sequence>MPKDDVPQADTHEHIDKISEDPESRMDYRDVSDEYPVRKRRKVLWKIDIRIIPILMILYILSYVDRANIGNARIEGMVTDLGLSNTQYNTVLSIFFVTYILCANIWKHGIVHNYGGIMAVRLLMGVFEAGLFPGAIALLTKWYTKYELATRLAIFYVGSALAGAFFGLLAFGLAKMDGVAGLEGWRWIFIIEGITTVVVGLITPWALADTPTERPKWLDTEEQDYLIRRIIVQNGGTAADEAGKHLSGSLVISVITDWQYYPLVLVNWANVIPSYGLKFTLPQIIKNMGFTNSNAQLLTIPPYVAGAISAVVFNVLSDKFRRRAVIIIIPQIFLIIAYSILTPLAANIRSNVAPCFFAIILANIGCYPINPMSSSWLSNNTAGSAKRSLAIAYYVSLSNVGGIIASYIFIESEAPGYPTGFGLSLTFSVLGVVAALGLYFVYGKINKRRDRMTQQEISDKYTEEKLAELGNRSPLFRYTR</sequence>
<dbReference type="InterPro" id="IPR011701">
    <property type="entry name" value="MFS"/>
</dbReference>
<feature type="transmembrane region" description="Helical" evidence="8">
    <location>
        <begin position="118"/>
        <end position="140"/>
    </location>
</feature>
<feature type="transmembrane region" description="Helical" evidence="8">
    <location>
        <begin position="422"/>
        <end position="442"/>
    </location>
</feature>
<gene>
    <name evidence="10" type="ORF">FLONG3_5221</name>
</gene>
<dbReference type="OrthoDB" id="2962993at2759"/>
<organism evidence="10 11">
    <name type="scientific">Fusarium longipes</name>
    <dbReference type="NCBI Taxonomy" id="694270"/>
    <lineage>
        <taxon>Eukaryota</taxon>
        <taxon>Fungi</taxon>
        <taxon>Dikarya</taxon>
        <taxon>Ascomycota</taxon>
        <taxon>Pezizomycotina</taxon>
        <taxon>Sordariomycetes</taxon>
        <taxon>Hypocreomycetidae</taxon>
        <taxon>Hypocreales</taxon>
        <taxon>Nectriaceae</taxon>
        <taxon>Fusarium</taxon>
    </lineage>
</organism>
<dbReference type="FunFam" id="1.20.1250.20:FF:000013">
    <property type="entry name" value="MFS general substrate transporter"/>
    <property type="match status" value="1"/>
</dbReference>
<feature type="transmembrane region" description="Helical" evidence="8">
    <location>
        <begin position="391"/>
        <end position="410"/>
    </location>
</feature>
<keyword evidence="11" id="KW-1185">Reference proteome</keyword>
<accession>A0A395SWS9</accession>
<name>A0A395SWS9_9HYPO</name>
<dbReference type="PANTHER" id="PTHR43791:SF54">
    <property type="entry name" value="MAJOR FACILITATOR SUPERFAMILY (MFS) PROFILE DOMAIN-CONTAINING PROTEIN-RELATED"/>
    <property type="match status" value="1"/>
</dbReference>
<keyword evidence="2" id="KW-0813">Transport</keyword>
<protein>
    <submittedName>
        <fullName evidence="10">Mfs general substrate transporter</fullName>
    </submittedName>
</protein>
<feature type="transmembrane region" description="Helical" evidence="8">
    <location>
        <begin position="185"/>
        <end position="207"/>
    </location>
</feature>
<evidence type="ECO:0000256" key="5">
    <source>
        <dbReference type="ARBA" id="ARBA00023136"/>
    </source>
</evidence>
<dbReference type="InterPro" id="IPR020846">
    <property type="entry name" value="MFS_dom"/>
</dbReference>
<feature type="transmembrane region" description="Helical" evidence="8">
    <location>
        <begin position="324"/>
        <end position="345"/>
    </location>
</feature>
<keyword evidence="3 8" id="KW-0812">Transmembrane</keyword>
<evidence type="ECO:0000256" key="3">
    <source>
        <dbReference type="ARBA" id="ARBA00022692"/>
    </source>
</evidence>
<keyword evidence="6" id="KW-0325">Glycoprotein</keyword>
<dbReference type="GO" id="GO:0022857">
    <property type="term" value="F:transmembrane transporter activity"/>
    <property type="evidence" value="ECO:0007669"/>
    <property type="project" value="InterPro"/>
</dbReference>
<evidence type="ECO:0000259" key="9">
    <source>
        <dbReference type="PROSITE" id="PS50850"/>
    </source>
</evidence>
<feature type="transmembrane region" description="Helical" evidence="8">
    <location>
        <begin position="152"/>
        <end position="173"/>
    </location>
</feature>
<feature type="transmembrane region" description="Helical" evidence="8">
    <location>
        <begin position="351"/>
        <end position="370"/>
    </location>
</feature>
<dbReference type="EMBL" id="PXOG01000112">
    <property type="protein sequence ID" value="RGP76559.1"/>
    <property type="molecule type" value="Genomic_DNA"/>
</dbReference>
<evidence type="ECO:0000313" key="10">
    <source>
        <dbReference type="EMBL" id="RGP76559.1"/>
    </source>
</evidence>
<feature type="region of interest" description="Disordered" evidence="7">
    <location>
        <begin position="1"/>
        <end position="25"/>
    </location>
</feature>
<dbReference type="Gene3D" id="1.20.1250.20">
    <property type="entry name" value="MFS general substrate transporter like domains"/>
    <property type="match status" value="3"/>
</dbReference>
<evidence type="ECO:0000256" key="4">
    <source>
        <dbReference type="ARBA" id="ARBA00022989"/>
    </source>
</evidence>
<feature type="transmembrane region" description="Helical" evidence="8">
    <location>
        <begin position="47"/>
        <end position="64"/>
    </location>
</feature>
<evidence type="ECO:0000256" key="1">
    <source>
        <dbReference type="ARBA" id="ARBA00004141"/>
    </source>
</evidence>
<comment type="caution">
    <text evidence="10">The sequence shown here is derived from an EMBL/GenBank/DDBJ whole genome shotgun (WGS) entry which is preliminary data.</text>
</comment>
<feature type="transmembrane region" description="Helical" evidence="8">
    <location>
        <begin position="300"/>
        <end position="317"/>
    </location>
</feature>
<evidence type="ECO:0000256" key="6">
    <source>
        <dbReference type="ARBA" id="ARBA00023180"/>
    </source>
</evidence>
<dbReference type="SUPFAM" id="SSF103473">
    <property type="entry name" value="MFS general substrate transporter"/>
    <property type="match status" value="1"/>
</dbReference>
<evidence type="ECO:0000256" key="7">
    <source>
        <dbReference type="SAM" id="MobiDB-lite"/>
    </source>
</evidence>